<sequence>MSYAAAAFDRGAFFTSSSFTQHALQWLWSYTLELPPVLFGYAPGTLADQCGRVPGRERGVYTHAVQRNVTAPISLGSRHTVTAFRAPAALVRRATSSAQAGMRLACKTHAPLEAALAALPPPQRTRDMREIAQRTATLHAILDALADADAVHILRSVRKILDTTIAFTPTRETASALQNIRLTLGHRIQRRLNACRDTSAAWQAAQVETLLLQERVAPAMDLFGALLAEHEALLVHTRTRADAGHMQRQRSDPVLTNVYKAQRAVLLHRVEQVQLALALAKAPRTTELGAPAAHFFAWAVRHPLVFALVQPAFPKVCQAMYTLLAALPDPVDKVRDLLKHEQRTRVATRAISLLAIAHANRGTPELGARIAIEAADQGMLLPEPILRKILRVLIQTQRRRVVIAPLIAQLDARKSLSRSTLTILVQYHAEMGDSDAMHARLAALSLSGEQPFARRAQLILASSHGMADAVRSMYEAEFGDMHAMLHGTRNANATHHHGTPPSFFVYYYLRAFAKRDNEARARAVFDAYAQHAVPTPRMYGIMLGLASRMGRAEEAMRLVAEMETRNVPVTSETLVHLVHALGRARVPERAATLMQHYPNPSRRVYNALMNAYVEAGGWSEALGILRWMQSQPEASLQPDAASYTTIIKAHVLRGTPIAHVLDRLLWMRSQGMLPDERTYALVLASACDSGQRRLAESIFQLVDEALQASHGGATVYHYTVLIHALLRAGDTASARGYVEQMRARGIAPSRVTYSVLIKSYANSDEDSAALATDLALLRTLEAETNADAPPSRVPALEQGYVYEDLLVPLIDAHARRAELHKADELFARLLATGAPVSTRAMTAMLNAHRRAADVDGVLRIWEQVYAHALQRCEATPSFDAQCVPGLYQRNMLCMPLSIVIDALSRAGQHKRVAAIWVCMKRDGFAFDAHNWNHLAAALARADRLREAMQLIERVLPHKAPSARAEIHAEAIGYAFANDPLFHAPLPSADGAWEPQTSAPFRPPTRRSQPRSDDVEGDMRLFFEGAPAQDVPSCDDSVLLRPSETWHVSFDTLSAMHAAVERHRKVSRARKRPKFAPPREMGAEALASDAPHAHESITELFHLFPTAAQRLAEYEQRVEADSLGRGVPRRPLRALSAREVEQRSARAGKAPANEAPLQHVCAEMRRLQLAGHTPRRAPQRPDRDAHAPASRLKQRAPLPPFTVYQDDGAHGPEPVPFCIHTRAMRAAEAEAEKENRAV</sequence>
<dbReference type="InterPro" id="IPR011990">
    <property type="entry name" value="TPR-like_helical_dom_sf"/>
</dbReference>
<evidence type="ECO:0000256" key="2">
    <source>
        <dbReference type="PROSITE-ProRule" id="PRU00708"/>
    </source>
</evidence>
<evidence type="ECO:0000256" key="1">
    <source>
        <dbReference type="ARBA" id="ARBA00022737"/>
    </source>
</evidence>
<evidence type="ECO:0000256" key="3">
    <source>
        <dbReference type="SAM" id="MobiDB-lite"/>
    </source>
</evidence>
<keyword evidence="5" id="KW-1185">Reference proteome</keyword>
<keyword evidence="1" id="KW-0677">Repeat</keyword>
<protein>
    <recommendedName>
        <fullName evidence="6">Pentacotripeptide-repeat region of PRORP domain-containing protein</fullName>
    </recommendedName>
</protein>
<reference evidence="4 5" key="1">
    <citation type="submission" date="2017-10" db="EMBL/GenBank/DDBJ databases">
        <title>A novel species of cold-tolerant Malassezia isolated from bats.</title>
        <authorList>
            <person name="Lorch J.M."/>
            <person name="Palmer J.M."/>
            <person name="Vanderwolf K.J."/>
            <person name="Schmidt K.Z."/>
            <person name="Verant M.L."/>
            <person name="Weller T.J."/>
            <person name="Blehert D.S."/>
        </authorList>
    </citation>
    <scope>NUCLEOTIDE SEQUENCE [LARGE SCALE GENOMIC DNA]</scope>
    <source>
        <strain evidence="4 5">NWHC:44797-103</strain>
    </source>
</reference>
<dbReference type="AlphaFoldDB" id="A0A2N1J8J3"/>
<feature type="region of interest" description="Disordered" evidence="3">
    <location>
        <begin position="1170"/>
        <end position="1198"/>
    </location>
</feature>
<dbReference type="STRING" id="2020962.A0A2N1J8J3"/>
<evidence type="ECO:0000313" key="5">
    <source>
        <dbReference type="Proteomes" id="UP000232875"/>
    </source>
</evidence>
<dbReference type="Proteomes" id="UP000232875">
    <property type="component" value="Unassembled WGS sequence"/>
</dbReference>
<dbReference type="PROSITE" id="PS51375">
    <property type="entry name" value="PPR"/>
    <property type="match status" value="3"/>
</dbReference>
<dbReference type="EMBL" id="KZ454993">
    <property type="protein sequence ID" value="PKI82782.1"/>
    <property type="molecule type" value="Genomic_DNA"/>
</dbReference>
<organism evidence="4 5">
    <name type="scientific">Malassezia vespertilionis</name>
    <dbReference type="NCBI Taxonomy" id="2020962"/>
    <lineage>
        <taxon>Eukaryota</taxon>
        <taxon>Fungi</taxon>
        <taxon>Dikarya</taxon>
        <taxon>Basidiomycota</taxon>
        <taxon>Ustilaginomycotina</taxon>
        <taxon>Malasseziomycetes</taxon>
        <taxon>Malasseziales</taxon>
        <taxon>Malasseziaceae</taxon>
        <taxon>Malassezia</taxon>
    </lineage>
</organism>
<feature type="repeat" description="PPR" evidence="2">
    <location>
        <begin position="535"/>
        <end position="569"/>
    </location>
</feature>
<dbReference type="PANTHER" id="PTHR47942:SF63">
    <property type="entry name" value="PENTATRICOPEPTIDE REPEAT-CONTAINING PROTEIN"/>
    <property type="match status" value="1"/>
</dbReference>
<feature type="repeat" description="PPR" evidence="2">
    <location>
        <begin position="601"/>
        <end position="631"/>
    </location>
</feature>
<feature type="repeat" description="PPR" evidence="2">
    <location>
        <begin position="714"/>
        <end position="748"/>
    </location>
</feature>
<dbReference type="Gene3D" id="1.25.40.10">
    <property type="entry name" value="Tetratricopeptide repeat domain"/>
    <property type="match status" value="3"/>
</dbReference>
<gene>
    <name evidence="4" type="ORF">MVES_003206</name>
</gene>
<dbReference type="NCBIfam" id="TIGR00756">
    <property type="entry name" value="PPR"/>
    <property type="match status" value="1"/>
</dbReference>
<evidence type="ECO:0000313" key="4">
    <source>
        <dbReference type="EMBL" id="PKI82782.1"/>
    </source>
</evidence>
<proteinExistence type="predicted"/>
<accession>A0A2N1J8J3</accession>
<dbReference type="PANTHER" id="PTHR47942">
    <property type="entry name" value="TETRATRICOPEPTIDE REPEAT (TPR)-LIKE SUPERFAMILY PROTEIN-RELATED"/>
    <property type="match status" value="1"/>
</dbReference>
<dbReference type="InterPro" id="IPR051222">
    <property type="entry name" value="PPR/CCM1_RNA-binding"/>
</dbReference>
<evidence type="ECO:0008006" key="6">
    <source>
        <dbReference type="Google" id="ProtNLM"/>
    </source>
</evidence>
<dbReference type="OrthoDB" id="185373at2759"/>
<dbReference type="Pfam" id="PF01535">
    <property type="entry name" value="PPR"/>
    <property type="match status" value="3"/>
</dbReference>
<name>A0A2N1J8J3_9BASI</name>
<dbReference type="InterPro" id="IPR002885">
    <property type="entry name" value="PPR_rpt"/>
</dbReference>
<dbReference type="Pfam" id="PF13041">
    <property type="entry name" value="PPR_2"/>
    <property type="match status" value="1"/>
</dbReference>
<feature type="region of interest" description="Disordered" evidence="3">
    <location>
        <begin position="986"/>
        <end position="1013"/>
    </location>
</feature>